<dbReference type="OrthoDB" id="447189at2759"/>
<feature type="compositionally biased region" description="Low complexity" evidence="1">
    <location>
        <begin position="429"/>
        <end position="470"/>
    </location>
</feature>
<gene>
    <name evidence="2" type="ORF">SNAT2548_LOCUS13060</name>
</gene>
<feature type="compositionally biased region" description="Low complexity" evidence="1">
    <location>
        <begin position="337"/>
        <end position="356"/>
    </location>
</feature>
<dbReference type="AlphaFoldDB" id="A0A812MCH2"/>
<feature type="compositionally biased region" description="Low complexity" evidence="1">
    <location>
        <begin position="383"/>
        <end position="400"/>
    </location>
</feature>
<sequence length="651" mass="63590">MIKVDFPQITEICELLAAKPQEAPEAVKLLVSALRDKDAPVRKKLKALTITNEMLYDERAVLCFREAPSLPAALATLRVLQDSGLSEYVDENIRMLATEIDKVCFSEAGGAPGHASRLRGLGSALRNNLEAVSDKFRRPAVDEGGKPIPENTFFFDERHQRWRQRGVPDGLDDAAPAPSPGAPAAPTGTGSSAPAAAAKESVSSQPSASAPFAAPAPPPGVPAAPFQETGAASQPTFPGTSAMFAATAPVAEPCSGDSQSSTSAPFAAPPAAAAVPFGAGGSQPSASGLFAASAAPAAPWAPAATAPGPSPAEPFNSPPSATSPFGAPAGPSEPVEEPFSSPPSATSPFGAPAGPSKPVEAAEVLNKPFSDGPATSQAGVGMPGAAPAPSAAPSSASQPSRKQPEPSEAEKFLLQFAKRPKQAASAQGTAPVAATTASPSPFELSAKADPPSASAAEAAPAACPNGGPAPWDAPGPQPGPPEPPLLPAAPKDQPNGASGPAAASPGTGAAGAPLAPVGVPLPPAGLMGPPPGTGAAGVSLAPVGVPLPAGLMGPPPGPSAPFPAANGPSASAGPSPLGSWPGSSAPAATQPIDLSASFGGAAEDFFIAGAEPSKPAASPTVVEAPTAKGASPFAAPPPASGKSEGVAALFD</sequence>
<feature type="compositionally biased region" description="Low complexity" evidence="1">
    <location>
        <begin position="284"/>
        <end position="307"/>
    </location>
</feature>
<keyword evidence="3" id="KW-1185">Reference proteome</keyword>
<feature type="compositionally biased region" description="Low complexity" evidence="1">
    <location>
        <begin position="184"/>
        <end position="213"/>
    </location>
</feature>
<organism evidence="2 3">
    <name type="scientific">Symbiodinium natans</name>
    <dbReference type="NCBI Taxonomy" id="878477"/>
    <lineage>
        <taxon>Eukaryota</taxon>
        <taxon>Sar</taxon>
        <taxon>Alveolata</taxon>
        <taxon>Dinophyceae</taxon>
        <taxon>Suessiales</taxon>
        <taxon>Symbiodiniaceae</taxon>
        <taxon>Symbiodinium</taxon>
    </lineage>
</organism>
<feature type="compositionally biased region" description="Low complexity" evidence="1">
    <location>
        <begin position="264"/>
        <end position="277"/>
    </location>
</feature>
<feature type="compositionally biased region" description="Basic and acidic residues" evidence="1">
    <location>
        <begin position="402"/>
        <end position="411"/>
    </location>
</feature>
<feature type="compositionally biased region" description="Pro residues" evidence="1">
    <location>
        <begin position="471"/>
        <end position="487"/>
    </location>
</feature>
<evidence type="ECO:0000256" key="1">
    <source>
        <dbReference type="SAM" id="MobiDB-lite"/>
    </source>
</evidence>
<feature type="compositionally biased region" description="Polar residues" evidence="1">
    <location>
        <begin position="230"/>
        <end position="239"/>
    </location>
</feature>
<comment type="caution">
    <text evidence="2">The sequence shown here is derived from an EMBL/GenBank/DDBJ whole genome shotgun (WGS) entry which is preliminary data.</text>
</comment>
<dbReference type="EMBL" id="CAJNDS010001335">
    <property type="protein sequence ID" value="CAE7255800.1"/>
    <property type="molecule type" value="Genomic_DNA"/>
</dbReference>
<feature type="compositionally biased region" description="Pro residues" evidence="1">
    <location>
        <begin position="519"/>
        <end position="532"/>
    </location>
</feature>
<dbReference type="Proteomes" id="UP000604046">
    <property type="component" value="Unassembled WGS sequence"/>
</dbReference>
<reference evidence="2" key="1">
    <citation type="submission" date="2021-02" db="EMBL/GenBank/DDBJ databases">
        <authorList>
            <person name="Dougan E. K."/>
            <person name="Rhodes N."/>
            <person name="Thang M."/>
            <person name="Chan C."/>
        </authorList>
    </citation>
    <scope>NUCLEOTIDE SEQUENCE</scope>
</reference>
<name>A0A812MCH2_9DINO</name>
<accession>A0A812MCH2</accession>
<evidence type="ECO:0000313" key="3">
    <source>
        <dbReference type="Proteomes" id="UP000604046"/>
    </source>
</evidence>
<feature type="region of interest" description="Disordered" evidence="1">
    <location>
        <begin position="610"/>
        <end position="651"/>
    </location>
</feature>
<feature type="compositionally biased region" description="Low complexity" evidence="1">
    <location>
        <begin position="488"/>
        <end position="518"/>
    </location>
</feature>
<protein>
    <recommendedName>
        <fullName evidence="4">ENTH domain-containing protein</fullName>
    </recommendedName>
</protein>
<feature type="compositionally biased region" description="Low complexity" evidence="1">
    <location>
        <begin position="562"/>
        <end position="588"/>
    </location>
</feature>
<feature type="region of interest" description="Disordered" evidence="1">
    <location>
        <begin position="138"/>
        <end position="591"/>
    </location>
</feature>
<evidence type="ECO:0008006" key="4">
    <source>
        <dbReference type="Google" id="ProtNLM"/>
    </source>
</evidence>
<evidence type="ECO:0000313" key="2">
    <source>
        <dbReference type="EMBL" id="CAE7255800.1"/>
    </source>
</evidence>
<proteinExistence type="predicted"/>